<accession>A0A0G0VJ83</accession>
<dbReference type="InterPro" id="IPR045864">
    <property type="entry name" value="aa-tRNA-synth_II/BPL/LPL"/>
</dbReference>
<dbReference type="Proteomes" id="UP000033930">
    <property type="component" value="Unassembled WGS sequence"/>
</dbReference>
<sequence>MRQKLEQLKSDFTSAIEQISSEEALEALRVEYLGRRGKLGELLSGLKDLSAEDKKEIGPFANQIKQELEAGFARKHAELMQELAGEKAQSEWIDITAPGIEPVNGNLHLTTQAIQEVVSIFNQLGFIRVRHPEIDWDYYAFESLNMPKDHAARDEWETFFIADGNKVMEGEKGKVVLTPHTSNGQVREIEKGYLPIRMMNINKTYRRQSDVTHVPMFHQFEGLLIDKGVTIAQLKGVFDFFVKRFFGPEREVRLRPHHFRFTEPSFELDISCNLCGGSAKIAGKKCRMCKQGWLELGGAGMVHPNVLHAGGLDPKEYNGFAFGWGVERTLMMKSGMNIDDIRILYKNDLRFLKQF</sequence>
<evidence type="ECO:0000256" key="13">
    <source>
        <dbReference type="HAMAP-Rule" id="MF_00281"/>
    </source>
</evidence>
<comment type="subcellular location">
    <subcellularLocation>
        <location evidence="1 13">Cytoplasm</location>
    </subcellularLocation>
</comment>
<dbReference type="Pfam" id="PF02912">
    <property type="entry name" value="Phe_tRNA-synt_N"/>
    <property type="match status" value="1"/>
</dbReference>
<dbReference type="CDD" id="cd00496">
    <property type="entry name" value="PheRS_alpha_core"/>
    <property type="match status" value="1"/>
</dbReference>
<evidence type="ECO:0000256" key="11">
    <source>
        <dbReference type="ARBA" id="ARBA00023146"/>
    </source>
</evidence>
<dbReference type="HAMAP" id="MF_00281">
    <property type="entry name" value="Phe_tRNA_synth_alpha1"/>
    <property type="match status" value="1"/>
</dbReference>
<dbReference type="AlphaFoldDB" id="A0A0G0VJ83"/>
<protein>
    <recommendedName>
        <fullName evidence="13">Phenylalanine--tRNA ligase alpha subunit</fullName>
        <ecNumber evidence="13">6.1.1.20</ecNumber>
    </recommendedName>
    <alternativeName>
        <fullName evidence="13">Phenylalanyl-tRNA synthetase alpha subunit</fullName>
        <shortName evidence="13">PheRS</shortName>
    </alternativeName>
</protein>
<dbReference type="GO" id="GO:0005737">
    <property type="term" value="C:cytoplasm"/>
    <property type="evidence" value="ECO:0007669"/>
    <property type="project" value="UniProtKB-SubCell"/>
</dbReference>
<comment type="caution">
    <text evidence="15">The sequence shown here is derived from an EMBL/GenBank/DDBJ whole genome shotgun (WGS) entry which is preliminary data.</text>
</comment>
<dbReference type="GO" id="GO:0000049">
    <property type="term" value="F:tRNA binding"/>
    <property type="evidence" value="ECO:0007669"/>
    <property type="project" value="InterPro"/>
</dbReference>
<keyword evidence="10 13" id="KW-0648">Protein biosynthesis</keyword>
<comment type="catalytic activity">
    <reaction evidence="12 13">
        <text>tRNA(Phe) + L-phenylalanine + ATP = L-phenylalanyl-tRNA(Phe) + AMP + diphosphate + H(+)</text>
        <dbReference type="Rhea" id="RHEA:19413"/>
        <dbReference type="Rhea" id="RHEA-COMP:9668"/>
        <dbReference type="Rhea" id="RHEA-COMP:9699"/>
        <dbReference type="ChEBI" id="CHEBI:15378"/>
        <dbReference type="ChEBI" id="CHEBI:30616"/>
        <dbReference type="ChEBI" id="CHEBI:33019"/>
        <dbReference type="ChEBI" id="CHEBI:58095"/>
        <dbReference type="ChEBI" id="CHEBI:78442"/>
        <dbReference type="ChEBI" id="CHEBI:78531"/>
        <dbReference type="ChEBI" id="CHEBI:456215"/>
        <dbReference type="EC" id="6.1.1.20"/>
    </reaction>
</comment>
<dbReference type="GO" id="GO:0006432">
    <property type="term" value="P:phenylalanyl-tRNA aminoacylation"/>
    <property type="evidence" value="ECO:0007669"/>
    <property type="project" value="UniProtKB-UniRule"/>
</dbReference>
<dbReference type="Pfam" id="PF01409">
    <property type="entry name" value="tRNA-synt_2d"/>
    <property type="match status" value="1"/>
</dbReference>
<comment type="similarity">
    <text evidence="2 13">Belongs to the class-II aminoacyl-tRNA synthetase family. Phe-tRNA synthetase alpha subunit type 1 subfamily.</text>
</comment>
<dbReference type="GO" id="GO:0004826">
    <property type="term" value="F:phenylalanine-tRNA ligase activity"/>
    <property type="evidence" value="ECO:0007669"/>
    <property type="project" value="UniProtKB-UniRule"/>
</dbReference>
<gene>
    <name evidence="13" type="primary">pheS</name>
    <name evidence="15" type="ORF">UU50_C0004G0017</name>
</gene>
<dbReference type="InterPro" id="IPR002319">
    <property type="entry name" value="Phenylalanyl-tRNA_Synthase"/>
</dbReference>
<dbReference type="NCBIfam" id="TIGR00468">
    <property type="entry name" value="pheS"/>
    <property type="match status" value="1"/>
</dbReference>
<evidence type="ECO:0000256" key="5">
    <source>
        <dbReference type="ARBA" id="ARBA00022598"/>
    </source>
</evidence>
<dbReference type="Gene3D" id="3.30.930.10">
    <property type="entry name" value="Bira Bifunctional Protein, Domain 2"/>
    <property type="match status" value="1"/>
</dbReference>
<dbReference type="SUPFAM" id="SSF46589">
    <property type="entry name" value="tRNA-binding arm"/>
    <property type="match status" value="1"/>
</dbReference>
<evidence type="ECO:0000256" key="8">
    <source>
        <dbReference type="ARBA" id="ARBA00022840"/>
    </source>
</evidence>
<evidence type="ECO:0000313" key="16">
    <source>
        <dbReference type="Proteomes" id="UP000033930"/>
    </source>
</evidence>
<comment type="subunit">
    <text evidence="3 13">Tetramer of two alpha and two beta subunits.</text>
</comment>
<dbReference type="InterPro" id="IPR004188">
    <property type="entry name" value="Phe-tRNA_ligase_II_N"/>
</dbReference>
<dbReference type="PANTHER" id="PTHR11538:SF41">
    <property type="entry name" value="PHENYLALANINE--TRNA LIGASE, MITOCHONDRIAL"/>
    <property type="match status" value="1"/>
</dbReference>
<dbReference type="InterPro" id="IPR010978">
    <property type="entry name" value="tRNA-bd_arm"/>
</dbReference>
<dbReference type="GO" id="GO:0005524">
    <property type="term" value="F:ATP binding"/>
    <property type="evidence" value="ECO:0007669"/>
    <property type="project" value="UniProtKB-UniRule"/>
</dbReference>
<keyword evidence="7 13" id="KW-0547">Nucleotide-binding</keyword>
<evidence type="ECO:0000256" key="12">
    <source>
        <dbReference type="ARBA" id="ARBA00049255"/>
    </source>
</evidence>
<dbReference type="PANTHER" id="PTHR11538">
    <property type="entry name" value="PHENYLALANYL-TRNA SYNTHETASE"/>
    <property type="match status" value="1"/>
</dbReference>
<feature type="domain" description="Aminoacyl-transfer RNA synthetases class-II family profile" evidence="14">
    <location>
        <begin position="115"/>
        <end position="332"/>
    </location>
</feature>
<evidence type="ECO:0000256" key="3">
    <source>
        <dbReference type="ARBA" id="ARBA00011209"/>
    </source>
</evidence>
<evidence type="ECO:0000256" key="2">
    <source>
        <dbReference type="ARBA" id="ARBA00010207"/>
    </source>
</evidence>
<keyword evidence="8 13" id="KW-0067">ATP-binding</keyword>
<evidence type="ECO:0000259" key="14">
    <source>
        <dbReference type="PROSITE" id="PS50862"/>
    </source>
</evidence>
<keyword evidence="4 13" id="KW-0963">Cytoplasm</keyword>
<evidence type="ECO:0000256" key="6">
    <source>
        <dbReference type="ARBA" id="ARBA00022723"/>
    </source>
</evidence>
<feature type="binding site" evidence="13">
    <location>
        <position position="263"/>
    </location>
    <ligand>
        <name>Mg(2+)</name>
        <dbReference type="ChEBI" id="CHEBI:18420"/>
        <note>shared with beta subunit</note>
    </ligand>
</feature>
<keyword evidence="11 13" id="KW-0030">Aminoacyl-tRNA synthetase</keyword>
<dbReference type="EMBL" id="LCAW01000004">
    <property type="protein sequence ID" value="KKR99636.1"/>
    <property type="molecule type" value="Genomic_DNA"/>
</dbReference>
<dbReference type="InterPro" id="IPR022911">
    <property type="entry name" value="Phe_tRNA_ligase_alpha1_bac"/>
</dbReference>
<dbReference type="SUPFAM" id="SSF55681">
    <property type="entry name" value="Class II aaRS and biotin synthetases"/>
    <property type="match status" value="1"/>
</dbReference>
<dbReference type="InterPro" id="IPR004529">
    <property type="entry name" value="Phe-tRNA-synth_IIc_asu"/>
</dbReference>
<keyword evidence="9 13" id="KW-0460">Magnesium</keyword>
<reference evidence="15 16" key="1">
    <citation type="journal article" date="2015" name="Nature">
        <title>rRNA introns, odd ribosomes, and small enigmatic genomes across a large radiation of phyla.</title>
        <authorList>
            <person name="Brown C.T."/>
            <person name="Hug L.A."/>
            <person name="Thomas B.C."/>
            <person name="Sharon I."/>
            <person name="Castelle C.J."/>
            <person name="Singh A."/>
            <person name="Wilkins M.J."/>
            <person name="Williams K.H."/>
            <person name="Banfield J.F."/>
        </authorList>
    </citation>
    <scope>NUCLEOTIDE SEQUENCE [LARGE SCALE GENOMIC DNA]</scope>
</reference>
<evidence type="ECO:0000256" key="4">
    <source>
        <dbReference type="ARBA" id="ARBA00022490"/>
    </source>
</evidence>
<evidence type="ECO:0000256" key="7">
    <source>
        <dbReference type="ARBA" id="ARBA00022741"/>
    </source>
</evidence>
<dbReference type="InterPro" id="IPR006195">
    <property type="entry name" value="aa-tRNA-synth_II"/>
</dbReference>
<keyword evidence="5 13" id="KW-0436">Ligase</keyword>
<evidence type="ECO:0000256" key="10">
    <source>
        <dbReference type="ARBA" id="ARBA00022917"/>
    </source>
</evidence>
<name>A0A0G0VJ83_9BACT</name>
<evidence type="ECO:0000256" key="9">
    <source>
        <dbReference type="ARBA" id="ARBA00022842"/>
    </source>
</evidence>
<proteinExistence type="inferred from homology"/>
<dbReference type="EC" id="6.1.1.20" evidence="13"/>
<evidence type="ECO:0000313" key="15">
    <source>
        <dbReference type="EMBL" id="KKR99636.1"/>
    </source>
</evidence>
<evidence type="ECO:0000256" key="1">
    <source>
        <dbReference type="ARBA" id="ARBA00004496"/>
    </source>
</evidence>
<dbReference type="PATRIC" id="fig|1618983.3.peg.231"/>
<dbReference type="GO" id="GO:0000287">
    <property type="term" value="F:magnesium ion binding"/>
    <property type="evidence" value="ECO:0007669"/>
    <property type="project" value="UniProtKB-UniRule"/>
</dbReference>
<organism evidence="15 16">
    <name type="scientific">Candidatus Uhrbacteria bacterium GW2011_GWC1_41_20</name>
    <dbReference type="NCBI Taxonomy" id="1618983"/>
    <lineage>
        <taxon>Bacteria</taxon>
        <taxon>Candidatus Uhriibacteriota</taxon>
    </lineage>
</organism>
<dbReference type="PROSITE" id="PS50862">
    <property type="entry name" value="AA_TRNA_LIGASE_II"/>
    <property type="match status" value="1"/>
</dbReference>
<keyword evidence="6 13" id="KW-0479">Metal-binding</keyword>
<comment type="cofactor">
    <cofactor evidence="13">
        <name>Mg(2+)</name>
        <dbReference type="ChEBI" id="CHEBI:18420"/>
    </cofactor>
    <text evidence="13">Binds 2 magnesium ions per tetramer.</text>
</comment>